<proteinExistence type="predicted"/>
<feature type="transmembrane region" description="Helical" evidence="1">
    <location>
        <begin position="7"/>
        <end position="26"/>
    </location>
</feature>
<sequence>MMKRLALNLWTYGSIVLLALGLNGLVPGGSDGVLTMPLPVSFVMIIGGGIAFWFAPTLPIPDDKEE</sequence>
<dbReference type="EMBL" id="DMBR01000255">
    <property type="protein sequence ID" value="HAE94575.1"/>
    <property type="molecule type" value="Genomic_DNA"/>
</dbReference>
<comment type="caution">
    <text evidence="2">The sequence shown here is derived from an EMBL/GenBank/DDBJ whole genome shotgun (WGS) entry which is preliminary data.</text>
</comment>
<accession>A0A3B9L1X0</accession>
<keyword evidence="1" id="KW-0812">Transmembrane</keyword>
<organism evidence="2 3">
    <name type="scientific">Hyphomonas atlantica</name>
    <dbReference type="NCBI Taxonomy" id="1280948"/>
    <lineage>
        <taxon>Bacteria</taxon>
        <taxon>Pseudomonadati</taxon>
        <taxon>Pseudomonadota</taxon>
        <taxon>Alphaproteobacteria</taxon>
        <taxon>Hyphomonadales</taxon>
        <taxon>Hyphomonadaceae</taxon>
        <taxon>Hyphomonas</taxon>
    </lineage>
</organism>
<feature type="transmembrane region" description="Helical" evidence="1">
    <location>
        <begin position="38"/>
        <end position="55"/>
    </location>
</feature>
<keyword evidence="1" id="KW-1133">Transmembrane helix</keyword>
<dbReference type="AlphaFoldDB" id="A0A3B9L1X0"/>
<dbReference type="Proteomes" id="UP000259173">
    <property type="component" value="Unassembled WGS sequence"/>
</dbReference>
<name>A0A3B9L1X0_9PROT</name>
<reference evidence="2 3" key="1">
    <citation type="journal article" date="2018" name="Nat. Biotechnol.">
        <title>A standardized bacterial taxonomy based on genome phylogeny substantially revises the tree of life.</title>
        <authorList>
            <person name="Parks D.H."/>
            <person name="Chuvochina M."/>
            <person name="Waite D.W."/>
            <person name="Rinke C."/>
            <person name="Skarshewski A."/>
            <person name="Chaumeil P.A."/>
            <person name="Hugenholtz P."/>
        </authorList>
    </citation>
    <scope>NUCLEOTIDE SEQUENCE [LARGE SCALE GENOMIC DNA]</scope>
    <source>
        <strain evidence="2">UBA8557</strain>
    </source>
</reference>
<evidence type="ECO:0000313" key="2">
    <source>
        <dbReference type="EMBL" id="HAE94575.1"/>
    </source>
</evidence>
<evidence type="ECO:0000256" key="1">
    <source>
        <dbReference type="SAM" id="Phobius"/>
    </source>
</evidence>
<evidence type="ECO:0000313" key="3">
    <source>
        <dbReference type="Proteomes" id="UP000259173"/>
    </source>
</evidence>
<keyword evidence="1" id="KW-0472">Membrane</keyword>
<gene>
    <name evidence="2" type="ORF">DCG65_08440</name>
</gene>
<protein>
    <submittedName>
        <fullName evidence="2">Uncharacterized protein</fullName>
    </submittedName>
</protein>